<keyword evidence="3" id="KW-0547">Nucleotide-binding</keyword>
<accession>A0A8S9LGS4</accession>
<dbReference type="GO" id="GO:0051731">
    <property type="term" value="F:polynucleotide 5'-hydroxyl-kinase activity"/>
    <property type="evidence" value="ECO:0007669"/>
    <property type="project" value="InterPro"/>
</dbReference>
<proteinExistence type="predicted"/>
<dbReference type="GO" id="GO:0005634">
    <property type="term" value="C:nucleus"/>
    <property type="evidence" value="ECO:0007669"/>
    <property type="project" value="UniProtKB-SubCell"/>
</dbReference>
<comment type="subcellular location">
    <subcellularLocation>
        <location evidence="1">Nucleus</location>
    </subcellularLocation>
</comment>
<protein>
    <recommendedName>
        <fullName evidence="6">Clp1 N-terminal domain-containing protein</fullName>
    </recommendedName>
</protein>
<keyword evidence="4" id="KW-0067">ATP-binding</keyword>
<evidence type="ECO:0000256" key="5">
    <source>
        <dbReference type="ARBA" id="ARBA00023242"/>
    </source>
</evidence>
<dbReference type="InterPro" id="IPR038239">
    <property type="entry name" value="Clp1_N_sf"/>
</dbReference>
<dbReference type="Pfam" id="PF16573">
    <property type="entry name" value="CLP1_N"/>
    <property type="match status" value="1"/>
</dbReference>
<dbReference type="GO" id="GO:0005524">
    <property type="term" value="F:ATP binding"/>
    <property type="evidence" value="ECO:0007669"/>
    <property type="project" value="UniProtKB-KW"/>
</dbReference>
<dbReference type="InterPro" id="IPR045116">
    <property type="entry name" value="Clp1/Grc3"/>
</dbReference>
<keyword evidence="5" id="KW-0539">Nucleus</keyword>
<evidence type="ECO:0000256" key="1">
    <source>
        <dbReference type="ARBA" id="ARBA00004123"/>
    </source>
</evidence>
<reference evidence="7" key="1">
    <citation type="submission" date="2019-12" db="EMBL/GenBank/DDBJ databases">
        <title>Genome sequencing and annotation of Brassica cretica.</title>
        <authorList>
            <person name="Studholme D.J."/>
            <person name="Sarris P.F."/>
        </authorList>
    </citation>
    <scope>NUCLEOTIDE SEQUENCE</scope>
    <source>
        <strain evidence="7">PFS-102/07</strain>
        <tissue evidence="7">Leaf</tissue>
    </source>
</reference>
<dbReference type="GO" id="GO:0006388">
    <property type="term" value="P:tRNA splicing, via endonucleolytic cleavage and ligation"/>
    <property type="evidence" value="ECO:0007669"/>
    <property type="project" value="TreeGrafter"/>
</dbReference>
<comment type="caution">
    <text evidence="7">The sequence shown here is derived from an EMBL/GenBank/DDBJ whole genome shotgun (WGS) entry which is preliminary data.</text>
</comment>
<dbReference type="FunFam" id="2.60.120.1030:FF:000001">
    <property type="entry name" value="Protein CLP1 homolog 5"/>
    <property type="match status" value="1"/>
</dbReference>
<feature type="domain" description="Clp1 N-terminal" evidence="6">
    <location>
        <begin position="27"/>
        <end position="97"/>
    </location>
</feature>
<evidence type="ECO:0000256" key="4">
    <source>
        <dbReference type="ARBA" id="ARBA00022840"/>
    </source>
</evidence>
<organism evidence="7">
    <name type="scientific">Brassica cretica</name>
    <name type="common">Mustard</name>
    <dbReference type="NCBI Taxonomy" id="69181"/>
    <lineage>
        <taxon>Eukaryota</taxon>
        <taxon>Viridiplantae</taxon>
        <taxon>Streptophyta</taxon>
        <taxon>Embryophyta</taxon>
        <taxon>Tracheophyta</taxon>
        <taxon>Spermatophyta</taxon>
        <taxon>Magnoliopsida</taxon>
        <taxon>eudicotyledons</taxon>
        <taxon>Gunneridae</taxon>
        <taxon>Pentapetalae</taxon>
        <taxon>rosids</taxon>
        <taxon>malvids</taxon>
        <taxon>Brassicales</taxon>
        <taxon>Brassicaceae</taxon>
        <taxon>Brassiceae</taxon>
        <taxon>Brassica</taxon>
    </lineage>
</organism>
<evidence type="ECO:0000259" key="6">
    <source>
        <dbReference type="Pfam" id="PF16573"/>
    </source>
</evidence>
<dbReference type="PANTHER" id="PTHR12755">
    <property type="entry name" value="CLEAVAGE/POLYADENYLATION FACTOR IA SUBUNIT CLP1P"/>
    <property type="match status" value="1"/>
</dbReference>
<evidence type="ECO:0000256" key="2">
    <source>
        <dbReference type="ARBA" id="ARBA00022664"/>
    </source>
</evidence>
<evidence type="ECO:0000313" key="7">
    <source>
        <dbReference type="EMBL" id="KAF2604603.1"/>
    </source>
</evidence>
<sequence>MSYCGLSMNSDATTASTEFSPQVRRVKLEKQSEIRIHVTQISPLKLRILHGQVEIFGSELPRNVWLTFPPLQQFAVFTWYGATLEIDGVTETDNTSVECAQLSTSTKTSGYVLNKRLCFFTGAFIIPY</sequence>
<evidence type="ECO:0000256" key="3">
    <source>
        <dbReference type="ARBA" id="ARBA00022741"/>
    </source>
</evidence>
<dbReference type="EMBL" id="QGKY02000094">
    <property type="protein sequence ID" value="KAF2604603.1"/>
    <property type="molecule type" value="Genomic_DNA"/>
</dbReference>
<dbReference type="Gene3D" id="2.60.120.1030">
    <property type="entry name" value="Clp1, DNA binding domain"/>
    <property type="match status" value="1"/>
</dbReference>
<dbReference type="GO" id="GO:0006397">
    <property type="term" value="P:mRNA processing"/>
    <property type="evidence" value="ECO:0007669"/>
    <property type="project" value="UniProtKB-KW"/>
</dbReference>
<name>A0A8S9LGS4_BRACR</name>
<dbReference type="InterPro" id="IPR032324">
    <property type="entry name" value="Clp1_N"/>
</dbReference>
<gene>
    <name evidence="7" type="ORF">F2Q70_00027574</name>
</gene>
<keyword evidence="2" id="KW-0507">mRNA processing</keyword>
<dbReference type="AlphaFoldDB" id="A0A8S9LGS4"/>
<dbReference type="PANTHER" id="PTHR12755:SF19">
    <property type="entry name" value="PROTEIN CLP1 HOMOLOG 5"/>
    <property type="match status" value="1"/>
</dbReference>